<gene>
    <name evidence="1" type="ORF">XH91_27630</name>
</gene>
<protein>
    <recommendedName>
        <fullName evidence="3">SGNH/GDSL hydrolase family protein</fullName>
    </recommendedName>
</protein>
<sequence>MAADCPRVWPISAGSWAFLNELRYLHLHENLLGEVTRIVFVLNSADFGSASIWSSEATHPTHYPMSGLLYLTRKFFFHESDASATSIDNDWRAELRYLLSVYRGPLTLVLYPNKVESKNDTVRKMNLDVHIPELRSDRITVLSLAEDPNWSPDYYRDDIHPTATGLRELATFIRANAPECDELQRHSSTP</sequence>
<proteinExistence type="predicted"/>
<organism evidence="1 2">
    <name type="scientific">Bradyrhizobium guangzhouense</name>
    <dbReference type="NCBI Taxonomy" id="1325095"/>
    <lineage>
        <taxon>Bacteria</taxon>
        <taxon>Pseudomonadati</taxon>
        <taxon>Pseudomonadota</taxon>
        <taxon>Alphaproteobacteria</taxon>
        <taxon>Hyphomicrobiales</taxon>
        <taxon>Nitrobacteraceae</taxon>
        <taxon>Bradyrhizobium</taxon>
    </lineage>
</organism>
<evidence type="ECO:0000313" key="2">
    <source>
        <dbReference type="Proteomes" id="UP000288972"/>
    </source>
</evidence>
<evidence type="ECO:0000313" key="1">
    <source>
        <dbReference type="EMBL" id="QAU48751.1"/>
    </source>
</evidence>
<dbReference type="EMBL" id="CP030053">
    <property type="protein sequence ID" value="QAU48751.1"/>
    <property type="molecule type" value="Genomic_DNA"/>
</dbReference>
<name>A0AAE5X4V6_9BRAD</name>
<accession>A0AAE5X4V6</accession>
<dbReference type="KEGG" id="bgz:XH91_27630"/>
<evidence type="ECO:0008006" key="3">
    <source>
        <dbReference type="Google" id="ProtNLM"/>
    </source>
</evidence>
<dbReference type="AlphaFoldDB" id="A0AAE5X4V6"/>
<dbReference type="Proteomes" id="UP000288972">
    <property type="component" value="Chromosome"/>
</dbReference>
<reference evidence="1 2" key="1">
    <citation type="submission" date="2018-06" db="EMBL/GenBank/DDBJ databases">
        <title>Comparative genomics of rhizobia nodulating Arachis hypogaea in China.</title>
        <authorList>
            <person name="Li Y."/>
        </authorList>
    </citation>
    <scope>NUCLEOTIDE SEQUENCE [LARGE SCALE GENOMIC DNA]</scope>
    <source>
        <strain evidence="1 2">CCBAU 51670</strain>
    </source>
</reference>